<dbReference type="Pfam" id="PF02518">
    <property type="entry name" value="HATPase_c"/>
    <property type="match status" value="1"/>
</dbReference>
<dbReference type="PROSITE" id="PS50112">
    <property type="entry name" value="PAS"/>
    <property type="match status" value="1"/>
</dbReference>
<reference evidence="10 11" key="1">
    <citation type="submission" date="2017-07" db="EMBL/GenBank/DDBJ databases">
        <title>Leptospira spp. isolated from tropical soils.</title>
        <authorList>
            <person name="Thibeaux R."/>
            <person name="Iraola G."/>
            <person name="Ferres I."/>
            <person name="Bierque E."/>
            <person name="Girault D."/>
            <person name="Soupe-Gilbert M.-E."/>
            <person name="Picardeau M."/>
            <person name="Goarant C."/>
        </authorList>
    </citation>
    <scope>NUCLEOTIDE SEQUENCE [LARGE SCALE GENOMIC DNA]</scope>
    <source>
        <strain evidence="10 11">FH2-B-A1</strain>
    </source>
</reference>
<keyword evidence="6" id="KW-1133">Transmembrane helix</keyword>
<gene>
    <name evidence="10" type="ORF">CH364_18250</name>
</gene>
<dbReference type="InterPro" id="IPR036890">
    <property type="entry name" value="HATPase_C_sf"/>
</dbReference>
<dbReference type="InterPro" id="IPR000014">
    <property type="entry name" value="PAS"/>
</dbReference>
<evidence type="ECO:0000256" key="3">
    <source>
        <dbReference type="ARBA" id="ARBA00022553"/>
    </source>
</evidence>
<dbReference type="RefSeq" id="WP_100745121.1">
    <property type="nucleotide sequence ID" value="NZ_NPDW01000004.1"/>
</dbReference>
<keyword evidence="6" id="KW-0472">Membrane</keyword>
<dbReference type="SUPFAM" id="SSF55785">
    <property type="entry name" value="PYP-like sensor domain (PAS domain)"/>
    <property type="match status" value="1"/>
</dbReference>
<feature type="domain" description="Histidine kinase" evidence="7">
    <location>
        <begin position="355"/>
        <end position="574"/>
    </location>
</feature>
<keyword evidence="4" id="KW-0808">Transferase</keyword>
<dbReference type="Gene3D" id="3.30.565.10">
    <property type="entry name" value="Histidine kinase-like ATPase, C-terminal domain"/>
    <property type="match status" value="1"/>
</dbReference>
<feature type="domain" description="PAC" evidence="9">
    <location>
        <begin position="286"/>
        <end position="337"/>
    </location>
</feature>
<organism evidence="10 11">
    <name type="scientific">Leptospira harrisiae</name>
    <dbReference type="NCBI Taxonomy" id="2023189"/>
    <lineage>
        <taxon>Bacteria</taxon>
        <taxon>Pseudomonadati</taxon>
        <taxon>Spirochaetota</taxon>
        <taxon>Spirochaetia</taxon>
        <taxon>Leptospirales</taxon>
        <taxon>Leptospiraceae</taxon>
        <taxon>Leptospira</taxon>
    </lineage>
</organism>
<evidence type="ECO:0000259" key="8">
    <source>
        <dbReference type="PROSITE" id="PS50112"/>
    </source>
</evidence>
<dbReference type="Gene3D" id="3.30.450.20">
    <property type="entry name" value="PAS domain"/>
    <property type="match status" value="1"/>
</dbReference>
<dbReference type="PANTHER" id="PTHR43304:SF1">
    <property type="entry name" value="PAC DOMAIN-CONTAINING PROTEIN"/>
    <property type="match status" value="1"/>
</dbReference>
<keyword evidence="3" id="KW-0597">Phosphoprotein</keyword>
<feature type="domain" description="PAS" evidence="8">
    <location>
        <begin position="206"/>
        <end position="270"/>
    </location>
</feature>
<dbReference type="InterPro" id="IPR052162">
    <property type="entry name" value="Sensor_kinase/Photoreceptor"/>
</dbReference>
<dbReference type="Pfam" id="PF13426">
    <property type="entry name" value="PAS_9"/>
    <property type="match status" value="1"/>
</dbReference>
<comment type="caution">
    <text evidence="10">The sequence shown here is derived from an EMBL/GenBank/DDBJ whole genome shotgun (WGS) entry which is preliminary data.</text>
</comment>
<evidence type="ECO:0000259" key="7">
    <source>
        <dbReference type="PROSITE" id="PS50109"/>
    </source>
</evidence>
<evidence type="ECO:0000256" key="1">
    <source>
        <dbReference type="ARBA" id="ARBA00000085"/>
    </source>
</evidence>
<dbReference type="InterPro" id="IPR005467">
    <property type="entry name" value="His_kinase_dom"/>
</dbReference>
<evidence type="ECO:0000256" key="5">
    <source>
        <dbReference type="ARBA" id="ARBA00022777"/>
    </source>
</evidence>
<name>A0A2N0AFI7_9LEPT</name>
<dbReference type="InterPro" id="IPR003661">
    <property type="entry name" value="HisK_dim/P_dom"/>
</dbReference>
<dbReference type="CDD" id="cd00082">
    <property type="entry name" value="HisKA"/>
    <property type="match status" value="1"/>
</dbReference>
<proteinExistence type="predicted"/>
<keyword evidence="11" id="KW-1185">Reference proteome</keyword>
<dbReference type="PROSITE" id="PS50109">
    <property type="entry name" value="HIS_KIN"/>
    <property type="match status" value="1"/>
</dbReference>
<dbReference type="SMART" id="SM00387">
    <property type="entry name" value="HATPase_c"/>
    <property type="match status" value="1"/>
</dbReference>
<evidence type="ECO:0000313" key="10">
    <source>
        <dbReference type="EMBL" id="PJZ83062.1"/>
    </source>
</evidence>
<feature type="transmembrane region" description="Helical" evidence="6">
    <location>
        <begin position="136"/>
        <end position="157"/>
    </location>
</feature>
<protein>
    <recommendedName>
        <fullName evidence="2">histidine kinase</fullName>
        <ecNumber evidence="2">2.7.13.3</ecNumber>
    </recommendedName>
</protein>
<keyword evidence="5 10" id="KW-0418">Kinase</keyword>
<dbReference type="SMART" id="SM00388">
    <property type="entry name" value="HisKA"/>
    <property type="match status" value="1"/>
</dbReference>
<accession>A0A2N0AFI7</accession>
<keyword evidence="6" id="KW-0812">Transmembrane</keyword>
<dbReference type="SUPFAM" id="SSF47384">
    <property type="entry name" value="Homodimeric domain of signal transducing histidine kinase"/>
    <property type="match status" value="1"/>
</dbReference>
<dbReference type="PROSITE" id="PS50113">
    <property type="entry name" value="PAC"/>
    <property type="match status" value="1"/>
</dbReference>
<evidence type="ECO:0000256" key="2">
    <source>
        <dbReference type="ARBA" id="ARBA00012438"/>
    </source>
</evidence>
<dbReference type="GO" id="GO:0000155">
    <property type="term" value="F:phosphorelay sensor kinase activity"/>
    <property type="evidence" value="ECO:0007669"/>
    <property type="project" value="InterPro"/>
</dbReference>
<dbReference type="PRINTS" id="PR00344">
    <property type="entry name" value="BCTRLSENSOR"/>
</dbReference>
<dbReference type="CDD" id="cd00075">
    <property type="entry name" value="HATPase"/>
    <property type="match status" value="1"/>
</dbReference>
<dbReference type="SUPFAM" id="SSF55874">
    <property type="entry name" value="ATPase domain of HSP90 chaperone/DNA topoisomerase II/histidine kinase"/>
    <property type="match status" value="1"/>
</dbReference>
<dbReference type="Pfam" id="PF00512">
    <property type="entry name" value="HisKA"/>
    <property type="match status" value="1"/>
</dbReference>
<comment type="catalytic activity">
    <reaction evidence="1">
        <text>ATP + protein L-histidine = ADP + protein N-phospho-L-histidine.</text>
        <dbReference type="EC" id="2.7.13.3"/>
    </reaction>
</comment>
<feature type="transmembrane region" description="Helical" evidence="6">
    <location>
        <begin position="80"/>
        <end position="97"/>
    </location>
</feature>
<evidence type="ECO:0000256" key="4">
    <source>
        <dbReference type="ARBA" id="ARBA00022679"/>
    </source>
</evidence>
<dbReference type="AlphaFoldDB" id="A0A2N0AFI7"/>
<dbReference type="CDD" id="cd00130">
    <property type="entry name" value="PAS"/>
    <property type="match status" value="1"/>
</dbReference>
<sequence>MSGGLWFAASGYFQRLRFVKDWSIATLLQALGWVVMGALRGVIPEWISISAGNSLILLSLVYSNNIILSMFDRKPMWKSGIFSVILVFVLLALHQFSDISPKYRISLISFAAAIQLIVSSKTILSANRKGRISSHFAAFFYLACGIFLILRFLYYTFADVSVSQIAFGKGPIQDITYLFFYVTSVMMTFGFLMMCIDIFIKRQEESEQKYRLLAENTSDVIWVLNYDDQQYIYVSPSVINITGFTSEEVLNHSLQDTLTPTSFKKVMEVLPIRVKEFKETGERIPFSDEVEQYCKDGSTIWIEANTVFQWNPNGSINILGVSRDIDNRKKTELEKNKIFSELQLLNYTKDKFFSIIAHDLKGPIGGMSTFAGMILEDLDTRPLKRTKNDLSILFQSSGEIYNLLENLLTWARSQTGEIAFFPENISLYRTIESSIASISFSIQNKSIVIKNFVDPNTAAYADEKMIETIFRNLISNAVKYSHPGGEIQLSSISIENDIQVCITDYGIGINEEIRKKLFHIDAKQTSMPGTLGERGTALGLILCKEFTEKHGGSIRVESELGKGSRFYITLPKESSVPIRVQL</sequence>
<feature type="transmembrane region" description="Helical" evidence="6">
    <location>
        <begin position="177"/>
        <end position="200"/>
    </location>
</feature>
<dbReference type="InterPro" id="IPR035965">
    <property type="entry name" value="PAS-like_dom_sf"/>
</dbReference>
<evidence type="ECO:0000313" key="11">
    <source>
        <dbReference type="Proteomes" id="UP000232145"/>
    </source>
</evidence>
<dbReference type="SMART" id="SM00091">
    <property type="entry name" value="PAS"/>
    <property type="match status" value="1"/>
</dbReference>
<dbReference type="PANTHER" id="PTHR43304">
    <property type="entry name" value="PHYTOCHROME-LIKE PROTEIN CPH1"/>
    <property type="match status" value="1"/>
</dbReference>
<dbReference type="EMBL" id="NPDX01000008">
    <property type="protein sequence ID" value="PJZ83062.1"/>
    <property type="molecule type" value="Genomic_DNA"/>
</dbReference>
<evidence type="ECO:0000259" key="9">
    <source>
        <dbReference type="PROSITE" id="PS50113"/>
    </source>
</evidence>
<dbReference type="InterPro" id="IPR003594">
    <property type="entry name" value="HATPase_dom"/>
</dbReference>
<dbReference type="Proteomes" id="UP000232145">
    <property type="component" value="Unassembled WGS sequence"/>
</dbReference>
<dbReference type="EC" id="2.7.13.3" evidence="2"/>
<dbReference type="OrthoDB" id="7326651at2"/>
<dbReference type="InterPro" id="IPR004358">
    <property type="entry name" value="Sig_transdc_His_kin-like_C"/>
</dbReference>
<feature type="transmembrane region" description="Helical" evidence="6">
    <location>
        <begin position="49"/>
        <end position="68"/>
    </location>
</feature>
<evidence type="ECO:0000256" key="6">
    <source>
        <dbReference type="SAM" id="Phobius"/>
    </source>
</evidence>
<dbReference type="InterPro" id="IPR000700">
    <property type="entry name" value="PAS-assoc_C"/>
</dbReference>
<dbReference type="InterPro" id="IPR036097">
    <property type="entry name" value="HisK_dim/P_sf"/>
</dbReference>
<dbReference type="Gene3D" id="1.10.287.130">
    <property type="match status" value="1"/>
</dbReference>
<feature type="transmembrane region" description="Helical" evidence="6">
    <location>
        <begin position="103"/>
        <end position="124"/>
    </location>
</feature>
<dbReference type="NCBIfam" id="TIGR00229">
    <property type="entry name" value="sensory_box"/>
    <property type="match status" value="1"/>
</dbReference>